<evidence type="ECO:0000256" key="1">
    <source>
        <dbReference type="SAM" id="SignalP"/>
    </source>
</evidence>
<proteinExistence type="predicted"/>
<comment type="caution">
    <text evidence="2">The sequence shown here is derived from an EMBL/GenBank/DDBJ whole genome shotgun (WGS) entry which is preliminary data.</text>
</comment>
<dbReference type="AlphaFoldDB" id="A0A928V4R2"/>
<dbReference type="RefSeq" id="WP_193907770.1">
    <property type="nucleotide sequence ID" value="NZ_PRDL01000001.1"/>
</dbReference>
<evidence type="ECO:0008006" key="4">
    <source>
        <dbReference type="Google" id="ProtNLM"/>
    </source>
</evidence>
<dbReference type="SUPFAM" id="SSF56935">
    <property type="entry name" value="Porins"/>
    <property type="match status" value="1"/>
</dbReference>
<organism evidence="2 3">
    <name type="scientific">Cellvibrio polysaccharolyticus</name>
    <dbReference type="NCBI Taxonomy" id="2082724"/>
    <lineage>
        <taxon>Bacteria</taxon>
        <taxon>Pseudomonadati</taxon>
        <taxon>Pseudomonadota</taxon>
        <taxon>Gammaproteobacteria</taxon>
        <taxon>Cellvibrionales</taxon>
        <taxon>Cellvibrionaceae</taxon>
        <taxon>Cellvibrio</taxon>
    </lineage>
</organism>
<feature type="signal peptide" evidence="1">
    <location>
        <begin position="1"/>
        <end position="19"/>
    </location>
</feature>
<gene>
    <name evidence="2" type="ORF">C4F51_05235</name>
</gene>
<sequence length="403" mass="44360">MTKISLALTAELLCSSATAHTVISNNASNPTTLDAGVSVSWRSDGVVGDQQYWRIPGALMGGESWPVKSGVDVDEAWLALAHAINDEFYGVMKAGIHAGGDDHGGMELEHVYLGWKGVDAWSAFNVEAGRMSAAFSPGIAEHASTRLFSESALALDAFLGRHFHDEGIRVIWTPVNGITSGIEVWRGKAFPATPTGNDGSSDIFARYDWQGETIGFTAGAWWMQADATLRSDHRYGGEHQHTGLFRPLFNDVRFSGETRLGGLHGKLSWKISNALSWSAEGEWMRVQADGDLTDGIRFSSINADYTGGWLQSSLQWKQHRFSLRGEELVLENYLKGPGAPQLAKDAALVTTGENPHRWTLGWHWQFQNSLALRLEAVQDNSILQDDSRLVVGIVWREGIWPRR</sequence>
<dbReference type="Gene3D" id="2.40.160.10">
    <property type="entry name" value="Porin"/>
    <property type="match status" value="1"/>
</dbReference>
<keyword evidence="3" id="KW-1185">Reference proteome</keyword>
<name>A0A928V4R2_9GAMM</name>
<accession>A0A928V4R2</accession>
<dbReference type="Proteomes" id="UP000652567">
    <property type="component" value="Unassembled WGS sequence"/>
</dbReference>
<evidence type="ECO:0000313" key="2">
    <source>
        <dbReference type="EMBL" id="MBE8716589.1"/>
    </source>
</evidence>
<protein>
    <recommendedName>
        <fullName evidence="4">Beta-barrel porin-2, OmpL-like. bbp2</fullName>
    </recommendedName>
</protein>
<keyword evidence="1" id="KW-0732">Signal</keyword>
<reference evidence="2" key="1">
    <citation type="submission" date="2018-07" db="EMBL/GenBank/DDBJ databases">
        <title>Genome assembly of strain Ka43.</title>
        <authorList>
            <person name="Kukolya J."/>
            <person name="Nagy I."/>
            <person name="Horvath B."/>
            <person name="Toth A."/>
        </authorList>
    </citation>
    <scope>NUCLEOTIDE SEQUENCE</scope>
    <source>
        <strain evidence="2">KB43</strain>
    </source>
</reference>
<evidence type="ECO:0000313" key="3">
    <source>
        <dbReference type="Proteomes" id="UP000652567"/>
    </source>
</evidence>
<dbReference type="InterPro" id="IPR023614">
    <property type="entry name" value="Porin_dom_sf"/>
</dbReference>
<feature type="chain" id="PRO_5037393555" description="Beta-barrel porin-2, OmpL-like. bbp2" evidence="1">
    <location>
        <begin position="20"/>
        <end position="403"/>
    </location>
</feature>
<dbReference type="EMBL" id="PRDL01000001">
    <property type="protein sequence ID" value="MBE8716589.1"/>
    <property type="molecule type" value="Genomic_DNA"/>
</dbReference>